<reference evidence="2" key="3">
    <citation type="submission" date="2015-04" db="UniProtKB">
        <authorList>
            <consortium name="EnsemblPlants"/>
        </authorList>
    </citation>
    <scope>IDENTIFICATION</scope>
    <source>
        <strain evidence="2">cv. Jemalong A17</strain>
    </source>
</reference>
<protein>
    <submittedName>
        <fullName evidence="1 2">Uncharacterized protein</fullName>
    </submittedName>
</protein>
<accession>G7JFI2</accession>
<reference evidence="1 3" key="1">
    <citation type="journal article" date="2011" name="Nature">
        <title>The Medicago genome provides insight into the evolution of rhizobial symbioses.</title>
        <authorList>
            <person name="Young N.D."/>
            <person name="Debelle F."/>
            <person name="Oldroyd G.E."/>
            <person name="Geurts R."/>
            <person name="Cannon S.B."/>
            <person name="Udvardi M.K."/>
            <person name="Benedito V.A."/>
            <person name="Mayer K.F."/>
            <person name="Gouzy J."/>
            <person name="Schoof H."/>
            <person name="Van de Peer Y."/>
            <person name="Proost S."/>
            <person name="Cook D.R."/>
            <person name="Meyers B.C."/>
            <person name="Spannagl M."/>
            <person name="Cheung F."/>
            <person name="De Mita S."/>
            <person name="Krishnakumar V."/>
            <person name="Gundlach H."/>
            <person name="Zhou S."/>
            <person name="Mudge J."/>
            <person name="Bharti A.K."/>
            <person name="Murray J.D."/>
            <person name="Naoumkina M.A."/>
            <person name="Rosen B."/>
            <person name="Silverstein K.A."/>
            <person name="Tang H."/>
            <person name="Rombauts S."/>
            <person name="Zhao P.X."/>
            <person name="Zhou P."/>
            <person name="Barbe V."/>
            <person name="Bardou P."/>
            <person name="Bechner M."/>
            <person name="Bellec A."/>
            <person name="Berger A."/>
            <person name="Berges H."/>
            <person name="Bidwell S."/>
            <person name="Bisseling T."/>
            <person name="Choisne N."/>
            <person name="Couloux A."/>
            <person name="Denny R."/>
            <person name="Deshpande S."/>
            <person name="Dai X."/>
            <person name="Doyle J.J."/>
            <person name="Dudez A.M."/>
            <person name="Farmer A.D."/>
            <person name="Fouteau S."/>
            <person name="Franken C."/>
            <person name="Gibelin C."/>
            <person name="Gish J."/>
            <person name="Goldstein S."/>
            <person name="Gonzalez A.J."/>
            <person name="Green P.J."/>
            <person name="Hallab A."/>
            <person name="Hartog M."/>
            <person name="Hua A."/>
            <person name="Humphray S.J."/>
            <person name="Jeong D.H."/>
            <person name="Jing Y."/>
            <person name="Jocker A."/>
            <person name="Kenton S.M."/>
            <person name="Kim D.J."/>
            <person name="Klee K."/>
            <person name="Lai H."/>
            <person name="Lang C."/>
            <person name="Lin S."/>
            <person name="Macmil S.L."/>
            <person name="Magdelenat G."/>
            <person name="Matthews L."/>
            <person name="McCorrison J."/>
            <person name="Monaghan E.L."/>
            <person name="Mun J.H."/>
            <person name="Najar F.Z."/>
            <person name="Nicholson C."/>
            <person name="Noirot C."/>
            <person name="O'Bleness M."/>
            <person name="Paule C.R."/>
            <person name="Poulain J."/>
            <person name="Prion F."/>
            <person name="Qin B."/>
            <person name="Qu C."/>
            <person name="Retzel E.F."/>
            <person name="Riddle C."/>
            <person name="Sallet E."/>
            <person name="Samain S."/>
            <person name="Samson N."/>
            <person name="Sanders I."/>
            <person name="Saurat O."/>
            <person name="Scarpelli C."/>
            <person name="Schiex T."/>
            <person name="Segurens B."/>
            <person name="Severin A.J."/>
            <person name="Sherrier D.J."/>
            <person name="Shi R."/>
            <person name="Sims S."/>
            <person name="Singer S.R."/>
            <person name="Sinharoy S."/>
            <person name="Sterck L."/>
            <person name="Viollet A."/>
            <person name="Wang B.B."/>
            <person name="Wang K."/>
            <person name="Wang M."/>
            <person name="Wang X."/>
            <person name="Warfsmann J."/>
            <person name="Weissenbach J."/>
            <person name="White D.D."/>
            <person name="White J.D."/>
            <person name="Wiley G.B."/>
            <person name="Wincker P."/>
            <person name="Xing Y."/>
            <person name="Yang L."/>
            <person name="Yao Z."/>
            <person name="Ying F."/>
            <person name="Zhai J."/>
            <person name="Zhou L."/>
            <person name="Zuber A."/>
            <person name="Denarie J."/>
            <person name="Dixon R.A."/>
            <person name="May G.D."/>
            <person name="Schwartz D.C."/>
            <person name="Rogers J."/>
            <person name="Quetier F."/>
            <person name="Town C.D."/>
            <person name="Roe B.A."/>
        </authorList>
    </citation>
    <scope>NUCLEOTIDE SEQUENCE [LARGE SCALE GENOMIC DNA]</scope>
    <source>
        <strain evidence="1">A17</strain>
        <strain evidence="2 3">cv. Jemalong A17</strain>
    </source>
</reference>
<name>G7JFI2_MEDTR</name>
<dbReference type="HOGENOM" id="CLU_2641868_0_0_1"/>
<dbReference type="EMBL" id="CM001220">
    <property type="protein sequence ID" value="AES92465.1"/>
    <property type="molecule type" value="Genomic_DNA"/>
</dbReference>
<reference evidence="1 3" key="2">
    <citation type="journal article" date="2014" name="BMC Genomics">
        <title>An improved genome release (version Mt4.0) for the model legume Medicago truncatula.</title>
        <authorList>
            <person name="Tang H."/>
            <person name="Krishnakumar V."/>
            <person name="Bidwell S."/>
            <person name="Rosen B."/>
            <person name="Chan A."/>
            <person name="Zhou S."/>
            <person name="Gentzbittel L."/>
            <person name="Childs K.L."/>
            <person name="Yandell M."/>
            <person name="Gundlach H."/>
            <person name="Mayer K.F."/>
            <person name="Schwartz D.C."/>
            <person name="Town C.D."/>
        </authorList>
    </citation>
    <scope>GENOME REANNOTATION</scope>
    <source>
        <strain evidence="2 3">cv. Jemalong A17</strain>
    </source>
</reference>
<gene>
    <name evidence="1" type="ordered locus">MTR_4g130350</name>
</gene>
<dbReference type="EnsemblPlants" id="AES92465">
    <property type="protein sequence ID" value="AES92465"/>
    <property type="gene ID" value="MTR_4g130350"/>
</dbReference>
<dbReference type="Proteomes" id="UP000002051">
    <property type="component" value="Chromosome 4"/>
</dbReference>
<evidence type="ECO:0000313" key="2">
    <source>
        <dbReference type="EnsemblPlants" id="AES92465"/>
    </source>
</evidence>
<dbReference type="PaxDb" id="3880-AES92465"/>
<dbReference type="AlphaFoldDB" id="G7JFI2"/>
<proteinExistence type="predicted"/>
<evidence type="ECO:0000313" key="3">
    <source>
        <dbReference type="Proteomes" id="UP000002051"/>
    </source>
</evidence>
<keyword evidence="3" id="KW-1185">Reference proteome</keyword>
<sequence length="77" mass="8851">MACFHSISSFLLVSHDLESMQGNGIQIDMQAAEEEWRDVYDDNLESGMFRKDSFGDLLFNLPRIASLPKFLFNMSQD</sequence>
<evidence type="ECO:0000313" key="1">
    <source>
        <dbReference type="EMBL" id="AES92465.1"/>
    </source>
</evidence>
<organism evidence="1 3">
    <name type="scientific">Medicago truncatula</name>
    <name type="common">Barrel medic</name>
    <name type="synonym">Medicago tribuloides</name>
    <dbReference type="NCBI Taxonomy" id="3880"/>
    <lineage>
        <taxon>Eukaryota</taxon>
        <taxon>Viridiplantae</taxon>
        <taxon>Streptophyta</taxon>
        <taxon>Embryophyta</taxon>
        <taxon>Tracheophyta</taxon>
        <taxon>Spermatophyta</taxon>
        <taxon>Magnoliopsida</taxon>
        <taxon>eudicotyledons</taxon>
        <taxon>Gunneridae</taxon>
        <taxon>Pentapetalae</taxon>
        <taxon>rosids</taxon>
        <taxon>fabids</taxon>
        <taxon>Fabales</taxon>
        <taxon>Fabaceae</taxon>
        <taxon>Papilionoideae</taxon>
        <taxon>50 kb inversion clade</taxon>
        <taxon>NPAAA clade</taxon>
        <taxon>Hologalegina</taxon>
        <taxon>IRL clade</taxon>
        <taxon>Trifolieae</taxon>
        <taxon>Medicago</taxon>
    </lineage>
</organism>